<dbReference type="GO" id="GO:0032469">
    <property type="term" value="P:endoplasmic reticulum calcium ion homeostasis"/>
    <property type="evidence" value="ECO:0007669"/>
    <property type="project" value="InterPro"/>
</dbReference>
<evidence type="ECO:0000313" key="11">
    <source>
        <dbReference type="Proteomes" id="UP000186922"/>
    </source>
</evidence>
<evidence type="ECO:0000256" key="6">
    <source>
        <dbReference type="ARBA" id="ARBA00034875"/>
    </source>
</evidence>
<keyword evidence="11" id="KW-1185">Reference proteome</keyword>
<organism evidence="10 11">
    <name type="scientific">Ramazzottius varieornatus</name>
    <name type="common">Water bear</name>
    <name type="synonym">Tardigrade</name>
    <dbReference type="NCBI Taxonomy" id="947166"/>
    <lineage>
        <taxon>Eukaryota</taxon>
        <taxon>Metazoa</taxon>
        <taxon>Ecdysozoa</taxon>
        <taxon>Tardigrada</taxon>
        <taxon>Eutardigrada</taxon>
        <taxon>Parachela</taxon>
        <taxon>Hypsibioidea</taxon>
        <taxon>Ramazzottiidae</taxon>
        <taxon>Ramazzottius</taxon>
    </lineage>
</organism>
<reference evidence="10 11" key="1">
    <citation type="journal article" date="2016" name="Nat. Commun.">
        <title>Extremotolerant tardigrade genome and improved radiotolerance of human cultured cells by tardigrade-unique protein.</title>
        <authorList>
            <person name="Hashimoto T."/>
            <person name="Horikawa D.D."/>
            <person name="Saito Y."/>
            <person name="Kuwahara H."/>
            <person name="Kozuka-Hata H."/>
            <person name="Shin-I T."/>
            <person name="Minakuchi Y."/>
            <person name="Ohishi K."/>
            <person name="Motoyama A."/>
            <person name="Aizu T."/>
            <person name="Enomoto A."/>
            <person name="Kondo K."/>
            <person name="Tanaka S."/>
            <person name="Hara Y."/>
            <person name="Koshikawa S."/>
            <person name="Sagara H."/>
            <person name="Miura T."/>
            <person name="Yokobori S."/>
            <person name="Miyagawa K."/>
            <person name="Suzuki Y."/>
            <person name="Kubo T."/>
            <person name="Oyama M."/>
            <person name="Kohara Y."/>
            <person name="Fujiyama A."/>
            <person name="Arakawa K."/>
            <person name="Katayama T."/>
            <person name="Toyoda A."/>
            <person name="Kunieda T."/>
        </authorList>
    </citation>
    <scope>NUCLEOTIDE SEQUENCE [LARGE SCALE GENOMIC DNA]</scope>
    <source>
        <strain evidence="10 11">YOKOZUNA-1</strain>
    </source>
</reference>
<evidence type="ECO:0000256" key="9">
    <source>
        <dbReference type="SAM" id="SignalP"/>
    </source>
</evidence>
<feature type="signal peptide" evidence="9">
    <location>
        <begin position="1"/>
        <end position="19"/>
    </location>
</feature>
<comment type="caution">
    <text evidence="10">The sequence shown here is derived from an EMBL/GenBank/DDBJ whole genome shotgun (WGS) entry which is preliminary data.</text>
</comment>
<feature type="compositionally biased region" description="Acidic residues" evidence="8">
    <location>
        <begin position="90"/>
        <end position="123"/>
    </location>
</feature>
<protein>
    <recommendedName>
        <fullName evidence="6">PAT complex subunit CCDC47</fullName>
    </recommendedName>
    <alternativeName>
        <fullName evidence="7">Coiled-coil domain-containing protein 47</fullName>
    </alternativeName>
</protein>
<dbReference type="GO" id="GO:0005509">
    <property type="term" value="F:calcium ion binding"/>
    <property type="evidence" value="ECO:0007669"/>
    <property type="project" value="InterPro"/>
</dbReference>
<dbReference type="PANTHER" id="PTHR12883">
    <property type="entry name" value="ADIPOCYTE-SPECIFIC PROTEIN 4-RELATED"/>
    <property type="match status" value="1"/>
</dbReference>
<feature type="compositionally biased region" description="Basic and acidic residues" evidence="8">
    <location>
        <begin position="469"/>
        <end position="502"/>
    </location>
</feature>
<accession>A0A1D1VQR8</accession>
<sequence length="519" mass="59833">MRPLLVLALILLFIAAVQGKPNEDEDQPVTVNDDDDDFAEFDEEELENGPTTKAPPIDTTARDDVVPKSRESTKQGDSETAQQNVREEAKEFDEDDAKVENEEDVEDDDDEARLEVENDREEYDPLEFEGFEEDAPTGAGRGVSKQPDLKIAEVPIVAGRNWEHYMVEYLLTGCLLLYLIWYASGKTTNSKLCDAWLASNLDILKNQFSLIGDEGTSKEIQTSESILDGEGGQGLQFIKEADHVFSLWCSGRLHVEGMIVTLKLKKRQDLINSFWRIIRPTNDQLVLRVYMEKEDMDTFVLCLGKKSATARLQKEMTELGAFCPERKGGERFGMSPSFNVSAELAESFAAIFDQKVIAVLEQYESEVEYLFFSDQWTPKVDETQKEKQLKRPEPSKVLQFCFNLPKDNRSPVEVMEHMRPLLQLSLYLIDKVNRYRVSREAKVKAEKNRQAIQEEFLKSTHAQRQEAAQQRREDKRREEKKKIQEEEDPEKQRKLEEKDYRRELKKRGPKVKAIKVKSM</sequence>
<keyword evidence="1" id="KW-0812">Transmembrane</keyword>
<evidence type="ECO:0000256" key="4">
    <source>
        <dbReference type="ARBA" id="ARBA00034697"/>
    </source>
</evidence>
<proteinExistence type="inferred from homology"/>
<evidence type="ECO:0000313" key="10">
    <source>
        <dbReference type="EMBL" id="GAV03927.1"/>
    </source>
</evidence>
<dbReference type="OrthoDB" id="10039147at2759"/>
<dbReference type="InterPro" id="IPR012879">
    <property type="entry name" value="CCDC47"/>
</dbReference>
<comment type="similarity">
    <text evidence="5">Belongs to the CCDC47 family.</text>
</comment>
<dbReference type="Proteomes" id="UP000186922">
    <property type="component" value="Unassembled WGS sequence"/>
</dbReference>
<feature type="chain" id="PRO_5008898721" description="PAT complex subunit CCDC47" evidence="9">
    <location>
        <begin position="20"/>
        <end position="519"/>
    </location>
</feature>
<feature type="region of interest" description="Disordered" evidence="8">
    <location>
        <begin position="460"/>
        <end position="519"/>
    </location>
</feature>
<evidence type="ECO:0000256" key="8">
    <source>
        <dbReference type="SAM" id="MobiDB-lite"/>
    </source>
</evidence>
<dbReference type="STRING" id="947166.A0A1D1VQR8"/>
<gene>
    <name evidence="10" type="primary">RvY_14291-1</name>
    <name evidence="10" type="synonym">RvY_14291.1</name>
    <name evidence="10" type="ORF">RvY_14291</name>
</gene>
<dbReference type="GO" id="GO:0030867">
    <property type="term" value="C:rough endoplasmic reticulum membrane"/>
    <property type="evidence" value="ECO:0007669"/>
    <property type="project" value="UniProtKB-SubCell"/>
</dbReference>
<keyword evidence="3" id="KW-0472">Membrane</keyword>
<evidence type="ECO:0000256" key="1">
    <source>
        <dbReference type="ARBA" id="ARBA00022692"/>
    </source>
</evidence>
<feature type="compositionally biased region" description="Basic residues" evidence="8">
    <location>
        <begin position="503"/>
        <end position="519"/>
    </location>
</feature>
<feature type="compositionally biased region" description="Acidic residues" evidence="8">
    <location>
        <begin position="23"/>
        <end position="47"/>
    </location>
</feature>
<dbReference type="EMBL" id="BDGG01000010">
    <property type="protein sequence ID" value="GAV03927.1"/>
    <property type="molecule type" value="Genomic_DNA"/>
</dbReference>
<keyword evidence="9" id="KW-0732">Signal</keyword>
<dbReference type="PANTHER" id="PTHR12883:SF0">
    <property type="entry name" value="PAT COMPLEX SUBUNIT CCDC47"/>
    <property type="match status" value="1"/>
</dbReference>
<dbReference type="Pfam" id="PF07946">
    <property type="entry name" value="CCDC47"/>
    <property type="match status" value="1"/>
</dbReference>
<dbReference type="AlphaFoldDB" id="A0A1D1VQR8"/>
<evidence type="ECO:0000256" key="7">
    <source>
        <dbReference type="ARBA" id="ARBA00034902"/>
    </source>
</evidence>
<comment type="subcellular location">
    <subcellularLocation>
        <location evidence="4">Rough endoplasmic reticulum membrane</location>
        <topology evidence="4">Single-pass type I membrane protein</topology>
    </subcellularLocation>
</comment>
<feature type="compositionally biased region" description="Basic and acidic residues" evidence="8">
    <location>
        <begin position="60"/>
        <end position="77"/>
    </location>
</feature>
<feature type="region of interest" description="Disordered" evidence="8">
    <location>
        <begin position="19"/>
        <end position="123"/>
    </location>
</feature>
<keyword evidence="2" id="KW-1133">Transmembrane helix</keyword>
<evidence type="ECO:0000256" key="3">
    <source>
        <dbReference type="ARBA" id="ARBA00023136"/>
    </source>
</evidence>
<evidence type="ECO:0000256" key="2">
    <source>
        <dbReference type="ARBA" id="ARBA00022989"/>
    </source>
</evidence>
<name>A0A1D1VQR8_RAMVA</name>
<evidence type="ECO:0000256" key="5">
    <source>
        <dbReference type="ARBA" id="ARBA00034746"/>
    </source>
</evidence>